<evidence type="ECO:0000256" key="1">
    <source>
        <dbReference type="SAM" id="SignalP"/>
    </source>
</evidence>
<feature type="signal peptide" evidence="1">
    <location>
        <begin position="1"/>
        <end position="21"/>
    </location>
</feature>
<proteinExistence type="predicted"/>
<organism evidence="2 3">
    <name type="scientific">Cryptolaemus montrouzieri</name>
    <dbReference type="NCBI Taxonomy" id="559131"/>
    <lineage>
        <taxon>Eukaryota</taxon>
        <taxon>Metazoa</taxon>
        <taxon>Ecdysozoa</taxon>
        <taxon>Arthropoda</taxon>
        <taxon>Hexapoda</taxon>
        <taxon>Insecta</taxon>
        <taxon>Pterygota</taxon>
        <taxon>Neoptera</taxon>
        <taxon>Endopterygota</taxon>
        <taxon>Coleoptera</taxon>
        <taxon>Polyphaga</taxon>
        <taxon>Cucujiformia</taxon>
        <taxon>Coccinelloidea</taxon>
        <taxon>Coccinellidae</taxon>
        <taxon>Scymninae</taxon>
        <taxon>Scymnini</taxon>
        <taxon>Cryptolaemus</taxon>
    </lineage>
</organism>
<keyword evidence="3" id="KW-1185">Reference proteome</keyword>
<protein>
    <submittedName>
        <fullName evidence="2">Uncharacterized protein</fullName>
    </submittedName>
</protein>
<feature type="chain" id="PRO_5044847696" evidence="1">
    <location>
        <begin position="22"/>
        <end position="78"/>
    </location>
</feature>
<dbReference type="EMBL" id="JABFTP020000124">
    <property type="protein sequence ID" value="KAL3280392.1"/>
    <property type="molecule type" value="Genomic_DNA"/>
</dbReference>
<keyword evidence="1" id="KW-0732">Signal</keyword>
<name>A0ABD2NPN3_9CUCU</name>
<comment type="caution">
    <text evidence="2">The sequence shown here is derived from an EMBL/GenBank/DDBJ whole genome shotgun (WGS) entry which is preliminary data.</text>
</comment>
<gene>
    <name evidence="2" type="ORF">HHI36_017877</name>
</gene>
<evidence type="ECO:0000313" key="2">
    <source>
        <dbReference type="EMBL" id="KAL3280392.1"/>
    </source>
</evidence>
<dbReference type="AlphaFoldDB" id="A0ABD2NPN3"/>
<accession>A0ABD2NPN3</accession>
<evidence type="ECO:0000313" key="3">
    <source>
        <dbReference type="Proteomes" id="UP001516400"/>
    </source>
</evidence>
<sequence length="78" mass="8768">MNSKLFICFALSTLLVCNVYGRPSEGKLSNQLDAADKTIMQQLEEVVPEMVLLFVASMKEQIKADMKAEMKPNEDKSQ</sequence>
<dbReference type="Proteomes" id="UP001516400">
    <property type="component" value="Unassembled WGS sequence"/>
</dbReference>
<reference evidence="2 3" key="1">
    <citation type="journal article" date="2021" name="BMC Biol.">
        <title>Horizontally acquired antibacterial genes associated with adaptive radiation of ladybird beetles.</title>
        <authorList>
            <person name="Li H.S."/>
            <person name="Tang X.F."/>
            <person name="Huang Y.H."/>
            <person name="Xu Z.Y."/>
            <person name="Chen M.L."/>
            <person name="Du X.Y."/>
            <person name="Qiu B.Y."/>
            <person name="Chen P.T."/>
            <person name="Zhang W."/>
            <person name="Slipinski A."/>
            <person name="Escalona H.E."/>
            <person name="Waterhouse R.M."/>
            <person name="Zwick A."/>
            <person name="Pang H."/>
        </authorList>
    </citation>
    <scope>NUCLEOTIDE SEQUENCE [LARGE SCALE GENOMIC DNA]</scope>
    <source>
        <strain evidence="2">SYSU2018</strain>
    </source>
</reference>